<keyword evidence="8" id="KW-0472">Membrane</keyword>
<dbReference type="GO" id="GO:0008289">
    <property type="term" value="F:lipid binding"/>
    <property type="evidence" value="ECO:0007669"/>
    <property type="project" value="UniProtKB-KW"/>
</dbReference>
<sequence length="458" mass="51312">MVVFPSSTSSCSASQNPVSVVSEVDSDDKFNIDEGTLCWNLLFSRIFFDAKSNAKIKSSVQARIQRTLSNMRTPNYIGEVVCTDIGLGSLPPYIHGIRVLPMDMNEVWAWEVEVEYCGGLVLDIETRLEVKNLQKDMVDANSESSSVGDVSSDLLEGFEYFGEQLIFQKGPLMHKRGGMKEIINLVPLSLSIRVASLRGTLRLHVKPPPSDQLWYGFTSMPDIDFDLESSVGDHKITSTHIALFLINRFKASIRETMVLPNCESLCIPWLLAEKNDWVPRTVAPFMWLNREATSDHATACEAPVSQPDEAKPKEDSHRKASNYDPESKHLKTKNTECTQQSISDSSNTLESSMSSNKSSIQSSKTLQELTSPLLATYEPQGISQQSRGCMSERRSLSRSVTQAENQNHAVEGDESRTKRMGRRARMLDLGKKMGDKLEEKRRHIEEKGKSIVEKMRGP</sequence>
<gene>
    <name evidence="11" type="ORF">GH714_035025</name>
</gene>
<evidence type="ECO:0000256" key="9">
    <source>
        <dbReference type="SAM" id="MobiDB-lite"/>
    </source>
</evidence>
<feature type="domain" description="SMP-LTD" evidence="10">
    <location>
        <begin position="33"/>
        <end position="268"/>
    </location>
</feature>
<comment type="caution">
    <text evidence="11">The sequence shown here is derived from an EMBL/GenBank/DDBJ whole genome shotgun (WGS) entry which is preliminary data.</text>
</comment>
<dbReference type="EMBL" id="JAAGAX010000006">
    <property type="protein sequence ID" value="KAF2312546.1"/>
    <property type="molecule type" value="Genomic_DNA"/>
</dbReference>
<proteinExistence type="predicted"/>
<dbReference type="GO" id="GO:0005789">
    <property type="term" value="C:endoplasmic reticulum membrane"/>
    <property type="evidence" value="ECO:0007669"/>
    <property type="project" value="UniProtKB-SubCell"/>
</dbReference>
<comment type="subcellular location">
    <subcellularLocation>
        <location evidence="1">Endoplasmic reticulum membrane</location>
    </subcellularLocation>
</comment>
<keyword evidence="2" id="KW-0813">Transport</keyword>
<evidence type="ECO:0000256" key="3">
    <source>
        <dbReference type="ARBA" id="ARBA00022692"/>
    </source>
</evidence>
<feature type="compositionally biased region" description="Low complexity" evidence="9">
    <location>
        <begin position="343"/>
        <end position="363"/>
    </location>
</feature>
<dbReference type="InterPro" id="IPR031468">
    <property type="entry name" value="SMP_LBD"/>
</dbReference>
<keyword evidence="4" id="KW-0256">Endoplasmic reticulum</keyword>
<evidence type="ECO:0000256" key="8">
    <source>
        <dbReference type="ARBA" id="ARBA00023136"/>
    </source>
</evidence>
<dbReference type="CDD" id="cd21675">
    <property type="entry name" value="SMP_TEX2"/>
    <property type="match status" value="1"/>
</dbReference>
<accession>A0A6A6MK78</accession>
<organism evidence="11 12">
    <name type="scientific">Hevea brasiliensis</name>
    <name type="common">Para rubber tree</name>
    <name type="synonym">Siphonia brasiliensis</name>
    <dbReference type="NCBI Taxonomy" id="3981"/>
    <lineage>
        <taxon>Eukaryota</taxon>
        <taxon>Viridiplantae</taxon>
        <taxon>Streptophyta</taxon>
        <taxon>Embryophyta</taxon>
        <taxon>Tracheophyta</taxon>
        <taxon>Spermatophyta</taxon>
        <taxon>Magnoliopsida</taxon>
        <taxon>eudicotyledons</taxon>
        <taxon>Gunneridae</taxon>
        <taxon>Pentapetalae</taxon>
        <taxon>rosids</taxon>
        <taxon>fabids</taxon>
        <taxon>Malpighiales</taxon>
        <taxon>Euphorbiaceae</taxon>
        <taxon>Crotonoideae</taxon>
        <taxon>Micrandreae</taxon>
        <taxon>Hevea</taxon>
    </lineage>
</organism>
<keyword evidence="6" id="KW-0445">Lipid transport</keyword>
<evidence type="ECO:0000259" key="10">
    <source>
        <dbReference type="PROSITE" id="PS51847"/>
    </source>
</evidence>
<dbReference type="Proteomes" id="UP000467840">
    <property type="component" value="Chromosome 14"/>
</dbReference>
<evidence type="ECO:0000313" key="11">
    <source>
        <dbReference type="EMBL" id="KAF2312546.1"/>
    </source>
</evidence>
<protein>
    <recommendedName>
        <fullName evidence="10">SMP-LTD domain-containing protein</fullName>
    </recommendedName>
</protein>
<keyword evidence="3" id="KW-0812">Transmembrane</keyword>
<evidence type="ECO:0000256" key="1">
    <source>
        <dbReference type="ARBA" id="ARBA00004586"/>
    </source>
</evidence>
<dbReference type="AlphaFoldDB" id="A0A6A6MK78"/>
<reference evidence="11 12" key="1">
    <citation type="journal article" date="2020" name="Mol. Plant">
        <title>The Chromosome-Based Rubber Tree Genome Provides New Insights into Spurge Genome Evolution and Rubber Biosynthesis.</title>
        <authorList>
            <person name="Liu J."/>
            <person name="Shi C."/>
            <person name="Shi C.C."/>
            <person name="Li W."/>
            <person name="Zhang Q.J."/>
            <person name="Zhang Y."/>
            <person name="Li K."/>
            <person name="Lu H.F."/>
            <person name="Shi C."/>
            <person name="Zhu S.T."/>
            <person name="Xiao Z.Y."/>
            <person name="Nan H."/>
            <person name="Yue Y."/>
            <person name="Zhu X.G."/>
            <person name="Wu Y."/>
            <person name="Hong X.N."/>
            <person name="Fan G.Y."/>
            <person name="Tong Y."/>
            <person name="Zhang D."/>
            <person name="Mao C.L."/>
            <person name="Liu Y.L."/>
            <person name="Hao S.J."/>
            <person name="Liu W.Q."/>
            <person name="Lv M.Q."/>
            <person name="Zhang H.B."/>
            <person name="Liu Y."/>
            <person name="Hu-Tang G.R."/>
            <person name="Wang J.P."/>
            <person name="Wang J.H."/>
            <person name="Sun Y.H."/>
            <person name="Ni S.B."/>
            <person name="Chen W.B."/>
            <person name="Zhang X.C."/>
            <person name="Jiao Y.N."/>
            <person name="Eichler E.E."/>
            <person name="Li G.H."/>
            <person name="Liu X."/>
            <person name="Gao L.Z."/>
        </authorList>
    </citation>
    <scope>NUCLEOTIDE SEQUENCE [LARGE SCALE GENOMIC DNA]</scope>
    <source>
        <strain evidence="12">cv. GT1</strain>
        <tissue evidence="11">Leaf</tissue>
    </source>
</reference>
<keyword evidence="5" id="KW-1133">Transmembrane helix</keyword>
<evidence type="ECO:0000256" key="4">
    <source>
        <dbReference type="ARBA" id="ARBA00022824"/>
    </source>
</evidence>
<feature type="compositionally biased region" description="Basic and acidic residues" evidence="9">
    <location>
        <begin position="425"/>
        <end position="439"/>
    </location>
</feature>
<dbReference type="PROSITE" id="PS51847">
    <property type="entry name" value="SMP"/>
    <property type="match status" value="1"/>
</dbReference>
<dbReference type="PANTHER" id="PTHR13466:SF0">
    <property type="entry name" value="SMP-LTD DOMAIN-CONTAINING PROTEIN"/>
    <property type="match status" value="1"/>
</dbReference>
<name>A0A6A6MK78_HEVBR</name>
<evidence type="ECO:0000256" key="2">
    <source>
        <dbReference type="ARBA" id="ARBA00022448"/>
    </source>
</evidence>
<feature type="compositionally biased region" description="Basic and acidic residues" evidence="9">
    <location>
        <begin position="308"/>
        <end position="318"/>
    </location>
</feature>
<evidence type="ECO:0000256" key="7">
    <source>
        <dbReference type="ARBA" id="ARBA00023121"/>
    </source>
</evidence>
<evidence type="ECO:0000313" key="12">
    <source>
        <dbReference type="Proteomes" id="UP000467840"/>
    </source>
</evidence>
<feature type="compositionally biased region" description="Polar residues" evidence="9">
    <location>
        <begin position="397"/>
        <end position="408"/>
    </location>
</feature>
<evidence type="ECO:0000256" key="5">
    <source>
        <dbReference type="ARBA" id="ARBA00022989"/>
    </source>
</evidence>
<feature type="region of interest" description="Disordered" evidence="9">
    <location>
        <begin position="297"/>
        <end position="439"/>
    </location>
</feature>
<dbReference type="GO" id="GO:0006869">
    <property type="term" value="P:lipid transport"/>
    <property type="evidence" value="ECO:0007669"/>
    <property type="project" value="UniProtKB-KW"/>
</dbReference>
<evidence type="ECO:0000256" key="6">
    <source>
        <dbReference type="ARBA" id="ARBA00023055"/>
    </source>
</evidence>
<keyword evidence="12" id="KW-1185">Reference proteome</keyword>
<keyword evidence="7" id="KW-0446">Lipid-binding</keyword>
<dbReference type="PANTHER" id="PTHR13466">
    <property type="entry name" value="TEX2 PROTEIN-RELATED"/>
    <property type="match status" value="1"/>
</dbReference>